<name>A0ABU5H3T7_9BACT</name>
<dbReference type="InterPro" id="IPR027417">
    <property type="entry name" value="P-loop_NTPase"/>
</dbReference>
<dbReference type="SUPFAM" id="SSF52540">
    <property type="entry name" value="P-loop containing nucleoside triphosphate hydrolases"/>
    <property type="match status" value="1"/>
</dbReference>
<organism evidence="2 3">
    <name type="scientific">Hyalangium rubrum</name>
    <dbReference type="NCBI Taxonomy" id="3103134"/>
    <lineage>
        <taxon>Bacteria</taxon>
        <taxon>Pseudomonadati</taxon>
        <taxon>Myxococcota</taxon>
        <taxon>Myxococcia</taxon>
        <taxon>Myxococcales</taxon>
        <taxon>Cystobacterineae</taxon>
        <taxon>Archangiaceae</taxon>
        <taxon>Hyalangium</taxon>
    </lineage>
</organism>
<evidence type="ECO:0000313" key="2">
    <source>
        <dbReference type="EMBL" id="MDY7228128.1"/>
    </source>
</evidence>
<evidence type="ECO:0000259" key="1">
    <source>
        <dbReference type="Pfam" id="PF13476"/>
    </source>
</evidence>
<keyword evidence="3" id="KW-1185">Reference proteome</keyword>
<evidence type="ECO:0000313" key="3">
    <source>
        <dbReference type="Proteomes" id="UP001291309"/>
    </source>
</evidence>
<keyword evidence="2" id="KW-0547">Nucleotide-binding</keyword>
<reference evidence="2 3" key="1">
    <citation type="submission" date="2023-12" db="EMBL/GenBank/DDBJ databases">
        <title>the genome sequence of Hyalangium sp. s54d21.</title>
        <authorList>
            <person name="Zhang X."/>
        </authorList>
    </citation>
    <scope>NUCLEOTIDE SEQUENCE [LARGE SCALE GENOMIC DNA]</scope>
    <source>
        <strain evidence="3">s54d21</strain>
    </source>
</reference>
<protein>
    <submittedName>
        <fullName evidence="2">ATP-binding protein</fullName>
    </submittedName>
</protein>
<feature type="domain" description="Rad50/SbcC-type AAA" evidence="1">
    <location>
        <begin position="5"/>
        <end position="58"/>
    </location>
</feature>
<gene>
    <name evidence="2" type="ORF">SYV04_17040</name>
</gene>
<comment type="caution">
    <text evidence="2">The sequence shown here is derived from an EMBL/GenBank/DDBJ whole genome shotgun (WGS) entry which is preliminary data.</text>
</comment>
<sequence>MKLTKLQIHKYRGVAPGTELLFSPSLNLVLGNNGTGRTTLLELLSIVLCSDFSGLGQEEFSLEYDLELPGMDIHVTARNERRTGPVQLEGGLGDNAALSRLRAKEAPPVFEPLIEAALRLEAPDSQVVVRANASGLFCEVDGQSAYARRMQWSVLDRSVWTLIFMVAQFIAPEVKDRLKELLRRTFLLGPSRFDEALGMFEHIGTIRYAMEMRAGEVFPLGLMALPTWMPGWLRARVERESPGTVIEFPHHELEGNFLGRFVSLAGFASGKLRVEVLEKRTFEDGGRLGFGQFGFQFTRKDGTELTQAQLGHGQKRLLSFLYYLDVNEDFAVADELANGLQPRWVEACLREIGGRQAFLTSQNPLLFEYISFASTGDIRASLIHCDIGLRAGREWLVWTHPTGESAERLYEAIRARQRPLGELLRAHGLW</sequence>
<dbReference type="Pfam" id="PF13476">
    <property type="entry name" value="AAA_23"/>
    <property type="match status" value="1"/>
</dbReference>
<dbReference type="EMBL" id="JAXIVS010000005">
    <property type="protein sequence ID" value="MDY7228128.1"/>
    <property type="molecule type" value="Genomic_DNA"/>
</dbReference>
<dbReference type="InterPro" id="IPR038729">
    <property type="entry name" value="Rad50/SbcC_AAA"/>
</dbReference>
<proteinExistence type="predicted"/>
<dbReference type="RefSeq" id="WP_321546853.1">
    <property type="nucleotide sequence ID" value="NZ_JAXIVS010000005.1"/>
</dbReference>
<dbReference type="GO" id="GO:0005524">
    <property type="term" value="F:ATP binding"/>
    <property type="evidence" value="ECO:0007669"/>
    <property type="project" value="UniProtKB-KW"/>
</dbReference>
<dbReference type="Proteomes" id="UP001291309">
    <property type="component" value="Unassembled WGS sequence"/>
</dbReference>
<accession>A0ABU5H3T7</accession>
<keyword evidence="2" id="KW-0067">ATP-binding</keyword>
<dbReference type="Gene3D" id="3.40.50.300">
    <property type="entry name" value="P-loop containing nucleotide triphosphate hydrolases"/>
    <property type="match status" value="1"/>
</dbReference>